<comment type="subcellular location">
    <subcellularLocation>
        <location evidence="1 7">Cell membrane</location>
        <topology evidence="1 7">Multi-pass membrane protein</topology>
    </subcellularLocation>
</comment>
<evidence type="ECO:0000313" key="9">
    <source>
        <dbReference type="EMBL" id="MEQ4481396.1"/>
    </source>
</evidence>
<evidence type="ECO:0000259" key="8">
    <source>
        <dbReference type="PROSITE" id="PS50928"/>
    </source>
</evidence>
<dbReference type="RefSeq" id="WP_232182098.1">
    <property type="nucleotide sequence ID" value="NZ_JAIOAP010000001.1"/>
</dbReference>
<accession>A0ABV1KMZ6</accession>
<feature type="transmembrane region" description="Helical" evidence="7">
    <location>
        <begin position="12"/>
        <end position="37"/>
    </location>
</feature>
<sequence length="293" mass="33115">MRQNAADKAFDIVNYTLLTIVLIAVMYPLVFVVSASFSNPERVLNGEVWLLPKQLTMLGYQKVFQNKDILTGYGNTILYTVAGTAVNLAMTVAAAYPLSRRDFKGKKAIMLFMVFTMFFNGGLVPTYLLIKQLHMIDTFWVMIVPNAVAVWNIIIMRTFFQQSIPGEMQEAAAIDGCSNTQILLRIVLPLSLPILAVMVLFYSVGHWNAYFNALIYLTDRAKYPLQLILREILIQNQMNEMNNLTEESYASQVMNAETIKYAVIIIANLPVLLLYPLLQRYFVKGMLIGAIKG</sequence>
<protein>
    <submittedName>
        <fullName evidence="9">Carbohydrate ABC transporter permease</fullName>
    </submittedName>
</protein>
<dbReference type="InterPro" id="IPR035906">
    <property type="entry name" value="MetI-like_sf"/>
</dbReference>
<keyword evidence="6 7" id="KW-0472">Membrane</keyword>
<keyword evidence="2 7" id="KW-0813">Transport</keyword>
<dbReference type="EMBL" id="JASKHM010000001">
    <property type="protein sequence ID" value="MEQ4481396.1"/>
    <property type="molecule type" value="Genomic_DNA"/>
</dbReference>
<name>A0ABV1KMZ6_9BACL</name>
<evidence type="ECO:0000256" key="1">
    <source>
        <dbReference type="ARBA" id="ARBA00004651"/>
    </source>
</evidence>
<dbReference type="CDD" id="cd06261">
    <property type="entry name" value="TM_PBP2"/>
    <property type="match status" value="1"/>
</dbReference>
<organism evidence="9 10">
    <name type="scientific">Cohnella silvisoli</name>
    <dbReference type="NCBI Taxonomy" id="2873699"/>
    <lineage>
        <taxon>Bacteria</taxon>
        <taxon>Bacillati</taxon>
        <taxon>Bacillota</taxon>
        <taxon>Bacilli</taxon>
        <taxon>Bacillales</taxon>
        <taxon>Paenibacillaceae</taxon>
        <taxon>Cohnella</taxon>
    </lineage>
</organism>
<dbReference type="Proteomes" id="UP001493487">
    <property type="component" value="Unassembled WGS sequence"/>
</dbReference>
<dbReference type="PANTHER" id="PTHR43744:SF9">
    <property type="entry name" value="POLYGALACTURONAN_RHAMNOGALACTURONAN TRANSPORT SYSTEM PERMEASE PROTEIN YTCP"/>
    <property type="match status" value="1"/>
</dbReference>
<feature type="transmembrane region" description="Helical" evidence="7">
    <location>
        <begin position="259"/>
        <end position="278"/>
    </location>
</feature>
<comment type="caution">
    <text evidence="9">The sequence shown here is derived from an EMBL/GenBank/DDBJ whole genome shotgun (WGS) entry which is preliminary data.</text>
</comment>
<keyword evidence="5 7" id="KW-1133">Transmembrane helix</keyword>
<dbReference type="Pfam" id="PF00528">
    <property type="entry name" value="BPD_transp_1"/>
    <property type="match status" value="1"/>
</dbReference>
<feature type="domain" description="ABC transmembrane type-1" evidence="8">
    <location>
        <begin position="73"/>
        <end position="275"/>
    </location>
</feature>
<evidence type="ECO:0000313" key="10">
    <source>
        <dbReference type="Proteomes" id="UP001493487"/>
    </source>
</evidence>
<evidence type="ECO:0000256" key="7">
    <source>
        <dbReference type="RuleBase" id="RU363032"/>
    </source>
</evidence>
<evidence type="ECO:0000256" key="3">
    <source>
        <dbReference type="ARBA" id="ARBA00022475"/>
    </source>
</evidence>
<dbReference type="SUPFAM" id="SSF161098">
    <property type="entry name" value="MetI-like"/>
    <property type="match status" value="1"/>
</dbReference>
<evidence type="ECO:0000256" key="2">
    <source>
        <dbReference type="ARBA" id="ARBA00022448"/>
    </source>
</evidence>
<feature type="transmembrane region" description="Helical" evidence="7">
    <location>
        <begin position="77"/>
        <end position="96"/>
    </location>
</feature>
<dbReference type="Gene3D" id="1.10.3720.10">
    <property type="entry name" value="MetI-like"/>
    <property type="match status" value="1"/>
</dbReference>
<keyword evidence="3" id="KW-1003">Cell membrane</keyword>
<comment type="similarity">
    <text evidence="7">Belongs to the binding-protein-dependent transport system permease family.</text>
</comment>
<feature type="transmembrane region" description="Helical" evidence="7">
    <location>
        <begin position="108"/>
        <end position="127"/>
    </location>
</feature>
<reference evidence="9 10" key="1">
    <citation type="journal article" date="2023" name="Genome Announc.">
        <title>Pan-Genome Analyses of the Genus Cohnella and Proposal of the Novel Species Cohnella silvisoli sp. nov., Isolated from Forest Soil.</title>
        <authorList>
            <person name="Wang C."/>
            <person name="Mao L."/>
            <person name="Bao G."/>
            <person name="Zhu H."/>
        </authorList>
    </citation>
    <scope>NUCLEOTIDE SEQUENCE [LARGE SCALE GENOMIC DNA]</scope>
    <source>
        <strain evidence="9 10">NL03-T5-1</strain>
    </source>
</reference>
<gene>
    <name evidence="9" type="ORF">QJS35_03185</name>
</gene>
<dbReference type="PROSITE" id="PS50928">
    <property type="entry name" value="ABC_TM1"/>
    <property type="match status" value="1"/>
</dbReference>
<feature type="transmembrane region" description="Helical" evidence="7">
    <location>
        <begin position="182"/>
        <end position="204"/>
    </location>
</feature>
<evidence type="ECO:0000256" key="4">
    <source>
        <dbReference type="ARBA" id="ARBA00022692"/>
    </source>
</evidence>
<evidence type="ECO:0000256" key="5">
    <source>
        <dbReference type="ARBA" id="ARBA00022989"/>
    </source>
</evidence>
<proteinExistence type="inferred from homology"/>
<keyword evidence="10" id="KW-1185">Reference proteome</keyword>
<dbReference type="PANTHER" id="PTHR43744">
    <property type="entry name" value="ABC TRANSPORTER PERMEASE PROTEIN MG189-RELATED-RELATED"/>
    <property type="match status" value="1"/>
</dbReference>
<dbReference type="InterPro" id="IPR000515">
    <property type="entry name" value="MetI-like"/>
</dbReference>
<feature type="transmembrane region" description="Helical" evidence="7">
    <location>
        <begin position="139"/>
        <end position="160"/>
    </location>
</feature>
<keyword evidence="4 7" id="KW-0812">Transmembrane</keyword>
<evidence type="ECO:0000256" key="6">
    <source>
        <dbReference type="ARBA" id="ARBA00023136"/>
    </source>
</evidence>